<dbReference type="SUPFAM" id="SSF54373">
    <property type="entry name" value="FAD-linked reductases, C-terminal domain"/>
    <property type="match status" value="1"/>
</dbReference>
<dbReference type="Pfam" id="PF05199">
    <property type="entry name" value="GMC_oxred_C"/>
    <property type="match status" value="1"/>
</dbReference>
<dbReference type="Pfam" id="PF00732">
    <property type="entry name" value="GMC_oxred_N"/>
    <property type="match status" value="1"/>
</dbReference>
<comment type="similarity">
    <text evidence="1">Belongs to the GMC oxidoreductase family.</text>
</comment>
<feature type="domain" description="Glucose-methanol-choline oxidoreductase N-terminal" evidence="3">
    <location>
        <begin position="236"/>
        <end position="250"/>
    </location>
</feature>
<dbReference type="InterPro" id="IPR012132">
    <property type="entry name" value="GMC_OxRdtase"/>
</dbReference>
<dbReference type="PANTHER" id="PTHR11552">
    <property type="entry name" value="GLUCOSE-METHANOL-CHOLINE GMC OXIDOREDUCTASE"/>
    <property type="match status" value="1"/>
</dbReference>
<accession>A0AAW9RY92</accession>
<proteinExistence type="inferred from homology"/>
<protein>
    <submittedName>
        <fullName evidence="4">GMC family oxidoreductase</fullName>
    </submittedName>
</protein>
<dbReference type="AlphaFoldDB" id="A0AAW9RY92"/>
<reference evidence="4 5" key="1">
    <citation type="submission" date="2024-04" db="EMBL/GenBank/DDBJ databases">
        <title>Novel genus in family Flammeovirgaceae.</title>
        <authorList>
            <person name="Nguyen T.H."/>
            <person name="Vuong T.Q."/>
            <person name="Le H."/>
            <person name="Kim S.-G."/>
        </authorList>
    </citation>
    <scope>NUCLEOTIDE SEQUENCE [LARGE SCALE GENOMIC DNA]</scope>
    <source>
        <strain evidence="4 5">JCM 23209</strain>
    </source>
</reference>
<dbReference type="GO" id="GO:0016614">
    <property type="term" value="F:oxidoreductase activity, acting on CH-OH group of donors"/>
    <property type="evidence" value="ECO:0007669"/>
    <property type="project" value="InterPro"/>
</dbReference>
<dbReference type="Gene3D" id="3.30.410.40">
    <property type="match status" value="1"/>
</dbReference>
<dbReference type="EMBL" id="JBDKWZ010000001">
    <property type="protein sequence ID" value="MEN7546412.1"/>
    <property type="molecule type" value="Genomic_DNA"/>
</dbReference>
<dbReference type="PIRSF" id="PIRSF000137">
    <property type="entry name" value="Alcohol_oxidase"/>
    <property type="match status" value="1"/>
</dbReference>
<evidence type="ECO:0000313" key="5">
    <source>
        <dbReference type="Proteomes" id="UP001403385"/>
    </source>
</evidence>
<dbReference type="InterPro" id="IPR000172">
    <property type="entry name" value="GMC_OxRdtase_N"/>
</dbReference>
<keyword evidence="2" id="KW-0285">Flavoprotein</keyword>
<comment type="cofactor">
    <cofactor evidence="2">
        <name>FAD</name>
        <dbReference type="ChEBI" id="CHEBI:57692"/>
    </cofactor>
</comment>
<keyword evidence="5" id="KW-1185">Reference proteome</keyword>
<evidence type="ECO:0000256" key="1">
    <source>
        <dbReference type="ARBA" id="ARBA00010790"/>
    </source>
</evidence>
<sequence>MKFDFVVVGGGSAGVVTAYRLAEQNLGTVALIEAGPNDKNIEKVLELRRWPELLESELDYDYAIEPQQNGNSAMRHSRAKVLGGCSSHNSCIAFQAPDYDFENWASLGVEGWDVATVRASYNKMLSKVNLEASDSNNACGKAMIEAANTYGIPEVKFPQGHYEEGAGWFQLNKKGGTRHSSSVAYLHHSEQVPENLTVLCDTKVSQIVLDEERVVQAIETNQGRIEIGKELVVSTGAIDTPKLLMLSGIGPKKHLEEIGISVKVDLPGVGENLIDHPEGVIVWEASQSVPKETAQEYEIGLFCKVEQEAPIADLMFHFGTVAFDMHTVPNGYPTSENAFSLTPNVMRAKSQGTIRLRSANPADAPLVDPKYFTDAEGYDQKIMVEGIKVARKLMEQPAMKAWVKRELAPGAEVQTDEEIFEYIKKTHNTVYHPAGTCKMGNPEEELTVVDSALKVKGVKGLRVADASVFPAMVSTNPNLTCMMIGERCAELIGEEY</sequence>
<comment type="caution">
    <text evidence="4">The sequence shown here is derived from an EMBL/GenBank/DDBJ whole genome shotgun (WGS) entry which is preliminary data.</text>
</comment>
<dbReference type="InterPro" id="IPR007867">
    <property type="entry name" value="GMC_OxRtase_C"/>
</dbReference>
<feature type="binding site" evidence="2">
    <location>
        <position position="204"/>
    </location>
    <ligand>
        <name>FAD</name>
        <dbReference type="ChEBI" id="CHEBI:57692"/>
    </ligand>
</feature>
<dbReference type="InterPro" id="IPR036188">
    <property type="entry name" value="FAD/NAD-bd_sf"/>
</dbReference>
<keyword evidence="2" id="KW-0274">FAD</keyword>
<dbReference type="PROSITE" id="PS00624">
    <property type="entry name" value="GMC_OXRED_2"/>
    <property type="match status" value="1"/>
</dbReference>
<organism evidence="4 5">
    <name type="scientific">Rapidithrix thailandica</name>
    <dbReference type="NCBI Taxonomy" id="413964"/>
    <lineage>
        <taxon>Bacteria</taxon>
        <taxon>Pseudomonadati</taxon>
        <taxon>Bacteroidota</taxon>
        <taxon>Cytophagia</taxon>
        <taxon>Cytophagales</taxon>
        <taxon>Flammeovirgaceae</taxon>
        <taxon>Rapidithrix</taxon>
    </lineage>
</organism>
<evidence type="ECO:0000313" key="4">
    <source>
        <dbReference type="EMBL" id="MEN7546412.1"/>
    </source>
</evidence>
<dbReference type="SUPFAM" id="SSF51905">
    <property type="entry name" value="FAD/NAD(P)-binding domain"/>
    <property type="match status" value="1"/>
</dbReference>
<name>A0AAW9RY92_9BACT</name>
<dbReference type="PANTHER" id="PTHR11552:SF152">
    <property type="entry name" value="OXIDASE (CODA), PUTATIVE (AFU_ORTHOLOGUE AFUA_8G04090)-RELATED"/>
    <property type="match status" value="1"/>
</dbReference>
<dbReference type="Proteomes" id="UP001403385">
    <property type="component" value="Unassembled WGS sequence"/>
</dbReference>
<dbReference type="GO" id="GO:0050660">
    <property type="term" value="F:flavin adenine dinucleotide binding"/>
    <property type="evidence" value="ECO:0007669"/>
    <property type="project" value="InterPro"/>
</dbReference>
<evidence type="ECO:0000256" key="2">
    <source>
        <dbReference type="PIRSR" id="PIRSR000137-2"/>
    </source>
</evidence>
<dbReference type="RefSeq" id="WP_346819199.1">
    <property type="nucleotide sequence ID" value="NZ_JBDKWZ010000001.1"/>
</dbReference>
<gene>
    <name evidence="4" type="ORF">AAG747_00745</name>
</gene>
<dbReference type="Gene3D" id="3.50.50.60">
    <property type="entry name" value="FAD/NAD(P)-binding domain"/>
    <property type="match status" value="1"/>
</dbReference>
<feature type="binding site" evidence="2">
    <location>
        <position position="81"/>
    </location>
    <ligand>
        <name>FAD</name>
        <dbReference type="ChEBI" id="CHEBI:57692"/>
    </ligand>
</feature>
<evidence type="ECO:0000259" key="3">
    <source>
        <dbReference type="PROSITE" id="PS00624"/>
    </source>
</evidence>